<sequence length="234" mass="27475">MEKTTFPAWWIAQSSALCQKLSKTQQLFNDVDVNNETEDKNYRSSDLEKLSQCTAEKRAQLNHPPFETQQLICKFSLPFFRANNKESEGIKAAEENSPILNKRYGYLKVRLMTVYKYQQQSSGMAFLTYRTRESVDEVMCVHCNNPIQYEGRMLRQKQWLDNKFDYHDKLIVSNAIIVKFNHDVTEDQIRRIFTQFGRIKSIEHNYTSLSAVITFVYSYSVDKVLLSMPLNSNY</sequence>
<dbReference type="EMBL" id="CAJNOK010002878">
    <property type="protein sequence ID" value="CAF0878621.1"/>
    <property type="molecule type" value="Genomic_DNA"/>
</dbReference>
<dbReference type="GO" id="GO:0003723">
    <property type="term" value="F:RNA binding"/>
    <property type="evidence" value="ECO:0007669"/>
    <property type="project" value="InterPro"/>
</dbReference>
<dbReference type="SUPFAM" id="SSF54928">
    <property type="entry name" value="RNA-binding domain, RBD"/>
    <property type="match status" value="1"/>
</dbReference>
<organism evidence="3 6">
    <name type="scientific">Didymodactylos carnosus</name>
    <dbReference type="NCBI Taxonomy" id="1234261"/>
    <lineage>
        <taxon>Eukaryota</taxon>
        <taxon>Metazoa</taxon>
        <taxon>Spiralia</taxon>
        <taxon>Gnathifera</taxon>
        <taxon>Rotifera</taxon>
        <taxon>Eurotatoria</taxon>
        <taxon>Bdelloidea</taxon>
        <taxon>Philodinida</taxon>
        <taxon>Philodinidae</taxon>
        <taxon>Didymodactylos</taxon>
    </lineage>
</organism>
<dbReference type="Proteomes" id="UP000677228">
    <property type="component" value="Unassembled WGS sequence"/>
</dbReference>
<dbReference type="InterPro" id="IPR035979">
    <property type="entry name" value="RBD_domain_sf"/>
</dbReference>
<feature type="domain" description="RRM" evidence="1">
    <location>
        <begin position="180"/>
        <end position="225"/>
    </location>
</feature>
<reference evidence="3" key="1">
    <citation type="submission" date="2021-02" db="EMBL/GenBank/DDBJ databases">
        <authorList>
            <person name="Nowell W R."/>
        </authorList>
    </citation>
    <scope>NUCLEOTIDE SEQUENCE</scope>
</reference>
<evidence type="ECO:0000313" key="4">
    <source>
        <dbReference type="EMBL" id="CAF3662636.1"/>
    </source>
</evidence>
<dbReference type="Gene3D" id="3.30.70.330">
    <property type="match status" value="2"/>
</dbReference>
<accession>A0A814HIA9</accession>
<evidence type="ECO:0000313" key="6">
    <source>
        <dbReference type="Proteomes" id="UP000663829"/>
    </source>
</evidence>
<dbReference type="Proteomes" id="UP000663829">
    <property type="component" value="Unassembled WGS sequence"/>
</dbReference>
<name>A0A814HIA9_9BILA</name>
<evidence type="ECO:0000313" key="2">
    <source>
        <dbReference type="EMBL" id="CAF0878621.1"/>
    </source>
</evidence>
<gene>
    <name evidence="3" type="ORF">GPM918_LOCUS14182</name>
    <name evidence="2" type="ORF">OVA965_LOCUS8502</name>
    <name evidence="5" type="ORF">SRO942_LOCUS14178</name>
    <name evidence="4" type="ORF">TMI583_LOCUS8498</name>
</gene>
<dbReference type="Proteomes" id="UP000682733">
    <property type="component" value="Unassembled WGS sequence"/>
</dbReference>
<dbReference type="Pfam" id="PF00076">
    <property type="entry name" value="RRM_1"/>
    <property type="match status" value="1"/>
</dbReference>
<evidence type="ECO:0000313" key="5">
    <source>
        <dbReference type="EMBL" id="CAF3780491.1"/>
    </source>
</evidence>
<proteinExistence type="predicted"/>
<keyword evidence="6" id="KW-1185">Reference proteome</keyword>
<evidence type="ECO:0000259" key="1">
    <source>
        <dbReference type="Pfam" id="PF00076"/>
    </source>
</evidence>
<dbReference type="InterPro" id="IPR012677">
    <property type="entry name" value="Nucleotide-bd_a/b_plait_sf"/>
</dbReference>
<comment type="caution">
    <text evidence="3">The sequence shown here is derived from an EMBL/GenBank/DDBJ whole genome shotgun (WGS) entry which is preliminary data.</text>
</comment>
<evidence type="ECO:0000313" key="3">
    <source>
        <dbReference type="EMBL" id="CAF1009375.1"/>
    </source>
</evidence>
<dbReference type="CDD" id="cd00590">
    <property type="entry name" value="RRM_SF"/>
    <property type="match status" value="1"/>
</dbReference>
<dbReference type="EMBL" id="CAJOBA010002879">
    <property type="protein sequence ID" value="CAF3662636.1"/>
    <property type="molecule type" value="Genomic_DNA"/>
</dbReference>
<dbReference type="InterPro" id="IPR000504">
    <property type="entry name" value="RRM_dom"/>
</dbReference>
<dbReference type="EMBL" id="CAJOBC010003376">
    <property type="protein sequence ID" value="CAF3780491.1"/>
    <property type="molecule type" value="Genomic_DNA"/>
</dbReference>
<dbReference type="EMBL" id="CAJNOQ010003377">
    <property type="protein sequence ID" value="CAF1009375.1"/>
    <property type="molecule type" value="Genomic_DNA"/>
</dbReference>
<protein>
    <recommendedName>
        <fullName evidence="1">RRM domain-containing protein</fullName>
    </recommendedName>
</protein>
<dbReference type="AlphaFoldDB" id="A0A814HIA9"/>
<dbReference type="Proteomes" id="UP000681722">
    <property type="component" value="Unassembled WGS sequence"/>
</dbReference>